<dbReference type="GO" id="GO:0044718">
    <property type="term" value="P:siderophore transmembrane transport"/>
    <property type="evidence" value="ECO:0007669"/>
    <property type="project" value="TreeGrafter"/>
</dbReference>
<dbReference type="AlphaFoldDB" id="A0A3A3FN19"/>
<keyword evidence="7 10" id="KW-0472">Membrane</keyword>
<dbReference type="Gene3D" id="2.40.170.20">
    <property type="entry name" value="TonB-dependent receptor, beta-barrel domain"/>
    <property type="match status" value="1"/>
</dbReference>
<dbReference type="RefSeq" id="WP_119767530.1">
    <property type="nucleotide sequence ID" value="NZ_QYUO01000001.1"/>
</dbReference>
<evidence type="ECO:0000313" key="15">
    <source>
        <dbReference type="EMBL" id="RJF97582.1"/>
    </source>
</evidence>
<dbReference type="GO" id="GO:0015344">
    <property type="term" value="F:siderophore uptake transmembrane transporter activity"/>
    <property type="evidence" value="ECO:0007669"/>
    <property type="project" value="TreeGrafter"/>
</dbReference>
<accession>A0A3A3FN19</accession>
<feature type="chain" id="PRO_5017376945" evidence="12">
    <location>
        <begin position="25"/>
        <end position="668"/>
    </location>
</feature>
<evidence type="ECO:0000259" key="14">
    <source>
        <dbReference type="Pfam" id="PF07715"/>
    </source>
</evidence>
<evidence type="ECO:0000256" key="1">
    <source>
        <dbReference type="ARBA" id="ARBA00004571"/>
    </source>
</evidence>
<dbReference type="Pfam" id="PF00593">
    <property type="entry name" value="TonB_dep_Rec_b-barrel"/>
    <property type="match status" value="1"/>
</dbReference>
<dbReference type="EMBL" id="QYUO01000001">
    <property type="protein sequence ID" value="RJF97582.1"/>
    <property type="molecule type" value="Genomic_DNA"/>
</dbReference>
<evidence type="ECO:0000313" key="16">
    <source>
        <dbReference type="Proteomes" id="UP000265955"/>
    </source>
</evidence>
<comment type="caution">
    <text evidence="15">The sequence shown here is derived from an EMBL/GenBank/DDBJ whole genome shotgun (WGS) entry which is preliminary data.</text>
</comment>
<sequence>MAIQYTLMTSAVLSALASTSFAFAQSAEQSLPTVTVTATPLGGDENAQILAPAKVLSGSELRNKLGSSLGDTLSQELGVSSSGFGAGASRPIIRGMEGPRVKILQNGMAVSDLSSLSNDHAVATDPATARQIEILRGPASLLYGSGAIGGLVNVVNDRIPTALMPKPTGEAEMRFGSVDREKSLSFSADGSAASLGLHVDGSVRDSGDYRIPGTALRNDPASPSGRLPSSFTRAHSLGFGASHIAGWGYVGASIDTRSDRYGIPTAERAYIDLSQTRGDIAGLVREPFAGAASFAFKLAASDYTHTEKEEDGTPATDFANKSFETRWEIAHLPIAGWRGTIGMQTDNSKLSALSAATGRSDTVPTTKSSSIAAFLVEERDFGPLRASAGLRIESVRRRPDDPGFSDRRINLNSYSLGGLWSFLPGYSIGATYSIAQRAPAPEELYSNGPHESTATFDIGDPSLQKERSRNLELSLQKTEGLVRWKANLFENRLRNYVYGRTDGSTVDDSGIDDPAGEFVRRLWAQDRARIRGAEAELSYNQRGEGLSLRGYADTSRGVLVGQGNLPLQPATRVGIDLGYRQDGWRGGVSALHALRQDRLAAFETTETPAYTLLDANLSYTLRQGGVQWTWFALAKNLMNRDVRLSTSLLRDVAPQPGRNIVIGLRTRF</sequence>
<keyword evidence="16" id="KW-1185">Reference proteome</keyword>
<dbReference type="Proteomes" id="UP000265955">
    <property type="component" value="Unassembled WGS sequence"/>
</dbReference>
<keyword evidence="5 10" id="KW-0812">Transmembrane</keyword>
<dbReference type="InterPro" id="IPR012910">
    <property type="entry name" value="Plug_dom"/>
</dbReference>
<evidence type="ECO:0000256" key="3">
    <source>
        <dbReference type="ARBA" id="ARBA00022448"/>
    </source>
</evidence>
<proteinExistence type="inferred from homology"/>
<gene>
    <name evidence="15" type="ORF">D3871_02850</name>
</gene>
<reference evidence="16" key="1">
    <citation type="submission" date="2018-09" db="EMBL/GenBank/DDBJ databases">
        <authorList>
            <person name="Zhu H."/>
        </authorList>
    </citation>
    <scope>NUCLEOTIDE SEQUENCE [LARGE SCALE GENOMIC DNA]</scope>
    <source>
        <strain evidence="16">K1R23-30</strain>
    </source>
</reference>
<evidence type="ECO:0000256" key="5">
    <source>
        <dbReference type="ARBA" id="ARBA00022692"/>
    </source>
</evidence>
<dbReference type="InterPro" id="IPR036942">
    <property type="entry name" value="Beta-barrel_TonB_sf"/>
</dbReference>
<keyword evidence="6 11" id="KW-0798">TonB box</keyword>
<keyword evidence="8 15" id="KW-0675">Receptor</keyword>
<comment type="similarity">
    <text evidence="2 10 11">Belongs to the TonB-dependent receptor family.</text>
</comment>
<dbReference type="InterPro" id="IPR039426">
    <property type="entry name" value="TonB-dep_rcpt-like"/>
</dbReference>
<feature type="signal peptide" evidence="12">
    <location>
        <begin position="1"/>
        <end position="24"/>
    </location>
</feature>
<dbReference type="OrthoDB" id="9795928at2"/>
<dbReference type="GO" id="GO:0009279">
    <property type="term" value="C:cell outer membrane"/>
    <property type="evidence" value="ECO:0007669"/>
    <property type="project" value="UniProtKB-SubCell"/>
</dbReference>
<dbReference type="Pfam" id="PF07715">
    <property type="entry name" value="Plug"/>
    <property type="match status" value="1"/>
</dbReference>
<keyword evidence="4 10" id="KW-1134">Transmembrane beta strand</keyword>
<dbReference type="Gene3D" id="2.170.130.10">
    <property type="entry name" value="TonB-dependent receptor, plug domain"/>
    <property type="match status" value="1"/>
</dbReference>
<protein>
    <submittedName>
        <fullName evidence="15">TonB-dependent receptor</fullName>
    </submittedName>
</protein>
<keyword evidence="3 10" id="KW-0813">Transport</keyword>
<evidence type="ECO:0000256" key="2">
    <source>
        <dbReference type="ARBA" id="ARBA00009810"/>
    </source>
</evidence>
<dbReference type="PANTHER" id="PTHR30069">
    <property type="entry name" value="TONB-DEPENDENT OUTER MEMBRANE RECEPTOR"/>
    <property type="match status" value="1"/>
</dbReference>
<feature type="domain" description="TonB-dependent receptor plug" evidence="14">
    <location>
        <begin position="50"/>
        <end position="150"/>
    </location>
</feature>
<feature type="domain" description="TonB-dependent receptor-like beta-barrel" evidence="13">
    <location>
        <begin position="232"/>
        <end position="637"/>
    </location>
</feature>
<evidence type="ECO:0000256" key="7">
    <source>
        <dbReference type="ARBA" id="ARBA00023136"/>
    </source>
</evidence>
<dbReference type="SUPFAM" id="SSF56935">
    <property type="entry name" value="Porins"/>
    <property type="match status" value="1"/>
</dbReference>
<dbReference type="PANTHER" id="PTHR30069:SF40">
    <property type="entry name" value="TONB-DEPENDENT RECEPTOR NMB0964-RELATED"/>
    <property type="match status" value="1"/>
</dbReference>
<evidence type="ECO:0000256" key="12">
    <source>
        <dbReference type="SAM" id="SignalP"/>
    </source>
</evidence>
<name>A0A3A3FN19_9BURK</name>
<evidence type="ECO:0000256" key="9">
    <source>
        <dbReference type="ARBA" id="ARBA00023237"/>
    </source>
</evidence>
<organism evidence="15 16">
    <name type="scientific">Noviherbaspirillum saxi</name>
    <dbReference type="NCBI Taxonomy" id="2320863"/>
    <lineage>
        <taxon>Bacteria</taxon>
        <taxon>Pseudomonadati</taxon>
        <taxon>Pseudomonadota</taxon>
        <taxon>Betaproteobacteria</taxon>
        <taxon>Burkholderiales</taxon>
        <taxon>Oxalobacteraceae</taxon>
        <taxon>Noviherbaspirillum</taxon>
    </lineage>
</organism>
<evidence type="ECO:0000256" key="6">
    <source>
        <dbReference type="ARBA" id="ARBA00023077"/>
    </source>
</evidence>
<evidence type="ECO:0000259" key="13">
    <source>
        <dbReference type="Pfam" id="PF00593"/>
    </source>
</evidence>
<keyword evidence="12" id="KW-0732">Signal</keyword>
<comment type="subcellular location">
    <subcellularLocation>
        <location evidence="1 10">Cell outer membrane</location>
        <topology evidence="1 10">Multi-pass membrane protein</topology>
    </subcellularLocation>
</comment>
<dbReference type="InterPro" id="IPR000531">
    <property type="entry name" value="Beta-barrel_TonB"/>
</dbReference>
<evidence type="ECO:0000256" key="11">
    <source>
        <dbReference type="RuleBase" id="RU003357"/>
    </source>
</evidence>
<dbReference type="InterPro" id="IPR037066">
    <property type="entry name" value="Plug_dom_sf"/>
</dbReference>
<evidence type="ECO:0000256" key="4">
    <source>
        <dbReference type="ARBA" id="ARBA00022452"/>
    </source>
</evidence>
<evidence type="ECO:0000256" key="10">
    <source>
        <dbReference type="PROSITE-ProRule" id="PRU01360"/>
    </source>
</evidence>
<evidence type="ECO:0000256" key="8">
    <source>
        <dbReference type="ARBA" id="ARBA00023170"/>
    </source>
</evidence>
<dbReference type="PROSITE" id="PS52016">
    <property type="entry name" value="TONB_DEPENDENT_REC_3"/>
    <property type="match status" value="1"/>
</dbReference>
<keyword evidence="9 10" id="KW-0998">Cell outer membrane</keyword>